<organism evidence="2 3">
    <name type="scientific">Trifolium medium</name>
    <dbReference type="NCBI Taxonomy" id="97028"/>
    <lineage>
        <taxon>Eukaryota</taxon>
        <taxon>Viridiplantae</taxon>
        <taxon>Streptophyta</taxon>
        <taxon>Embryophyta</taxon>
        <taxon>Tracheophyta</taxon>
        <taxon>Spermatophyta</taxon>
        <taxon>Magnoliopsida</taxon>
        <taxon>eudicotyledons</taxon>
        <taxon>Gunneridae</taxon>
        <taxon>Pentapetalae</taxon>
        <taxon>rosids</taxon>
        <taxon>fabids</taxon>
        <taxon>Fabales</taxon>
        <taxon>Fabaceae</taxon>
        <taxon>Papilionoideae</taxon>
        <taxon>50 kb inversion clade</taxon>
        <taxon>NPAAA clade</taxon>
        <taxon>Hologalegina</taxon>
        <taxon>IRL clade</taxon>
        <taxon>Trifolieae</taxon>
        <taxon>Trifolium</taxon>
    </lineage>
</organism>
<dbReference type="Proteomes" id="UP000265520">
    <property type="component" value="Unassembled WGS sequence"/>
</dbReference>
<dbReference type="EMBL" id="LXQA010574492">
    <property type="protein sequence ID" value="MCI60054.1"/>
    <property type="molecule type" value="Genomic_DNA"/>
</dbReference>
<evidence type="ECO:0000313" key="2">
    <source>
        <dbReference type="EMBL" id="MCI60054.1"/>
    </source>
</evidence>
<reference evidence="2 3" key="1">
    <citation type="journal article" date="2018" name="Front. Plant Sci.">
        <title>Red Clover (Trifolium pratense) and Zigzag Clover (T. medium) - A Picture of Genomic Similarities and Differences.</title>
        <authorList>
            <person name="Dluhosova J."/>
            <person name="Istvanek J."/>
            <person name="Nedelnik J."/>
            <person name="Repkova J."/>
        </authorList>
    </citation>
    <scope>NUCLEOTIDE SEQUENCE [LARGE SCALE GENOMIC DNA]</scope>
    <source>
        <strain evidence="3">cv. 10/8</strain>
        <tissue evidence="2">Leaf</tissue>
    </source>
</reference>
<dbReference type="AlphaFoldDB" id="A0A392THH5"/>
<keyword evidence="3" id="KW-1185">Reference proteome</keyword>
<name>A0A392THH5_9FABA</name>
<evidence type="ECO:0000313" key="3">
    <source>
        <dbReference type="Proteomes" id="UP000265520"/>
    </source>
</evidence>
<sequence>MIEDVPAVGIPPQHTPHLDCKHATNRIK</sequence>
<proteinExistence type="predicted"/>
<protein>
    <submittedName>
        <fullName evidence="2">Uncharacterized protein</fullName>
    </submittedName>
</protein>
<evidence type="ECO:0000256" key="1">
    <source>
        <dbReference type="SAM" id="MobiDB-lite"/>
    </source>
</evidence>
<comment type="caution">
    <text evidence="2">The sequence shown here is derived from an EMBL/GenBank/DDBJ whole genome shotgun (WGS) entry which is preliminary data.</text>
</comment>
<accession>A0A392THH5</accession>
<feature type="region of interest" description="Disordered" evidence="1">
    <location>
        <begin position="1"/>
        <end position="28"/>
    </location>
</feature>